<accession>A0ABY7THU4</accession>
<protein>
    <submittedName>
        <fullName evidence="1">Uncharacterized protein</fullName>
    </submittedName>
</protein>
<evidence type="ECO:0000313" key="2">
    <source>
        <dbReference type="Proteomes" id="UP001220395"/>
    </source>
</evidence>
<evidence type="ECO:0000313" key="1">
    <source>
        <dbReference type="EMBL" id="WCT72783.1"/>
    </source>
</evidence>
<dbReference type="RefSeq" id="WP_273686753.1">
    <property type="nucleotide sequence ID" value="NZ_CP117411.1"/>
</dbReference>
<name>A0ABY7THU4_9SPHN</name>
<reference evidence="1 2" key="1">
    <citation type="submission" date="2023-02" db="EMBL/GenBank/DDBJ databases">
        <title>Genome sequence of Sphingomonas naphthae.</title>
        <authorList>
            <person name="Kim S."/>
            <person name="Heo J."/>
            <person name="Kwon S.-W."/>
        </authorList>
    </citation>
    <scope>NUCLEOTIDE SEQUENCE [LARGE SCALE GENOMIC DNA]</scope>
    <source>
        <strain evidence="1 2">KACC 18716</strain>
    </source>
</reference>
<proteinExistence type="predicted"/>
<organism evidence="1 2">
    <name type="scientific">Sphingomonas naphthae</name>
    <dbReference type="NCBI Taxonomy" id="1813468"/>
    <lineage>
        <taxon>Bacteria</taxon>
        <taxon>Pseudomonadati</taxon>
        <taxon>Pseudomonadota</taxon>
        <taxon>Alphaproteobacteria</taxon>
        <taxon>Sphingomonadales</taxon>
        <taxon>Sphingomonadaceae</taxon>
        <taxon>Sphingomonas</taxon>
    </lineage>
</organism>
<dbReference type="Proteomes" id="UP001220395">
    <property type="component" value="Chromosome"/>
</dbReference>
<gene>
    <name evidence="1" type="ORF">PQ455_14225</name>
</gene>
<keyword evidence="2" id="KW-1185">Reference proteome</keyword>
<sequence length="67" mass="7332">MTKAEEYAARAAESLAAAEAATTEAERMHHRRAHSIFRKLIANLVGAEERAAARAPSKPIATPSRRY</sequence>
<dbReference type="EMBL" id="CP117411">
    <property type="protein sequence ID" value="WCT72783.1"/>
    <property type="molecule type" value="Genomic_DNA"/>
</dbReference>